<accession>A0A3E2HL19</accession>
<keyword evidence="2" id="KW-1185">Reference proteome</keyword>
<dbReference type="Proteomes" id="UP000258309">
    <property type="component" value="Unassembled WGS sequence"/>
</dbReference>
<gene>
    <name evidence="1" type="ORF">B7463_g2246</name>
</gene>
<evidence type="ECO:0008006" key="3">
    <source>
        <dbReference type="Google" id="ProtNLM"/>
    </source>
</evidence>
<protein>
    <recommendedName>
        <fullName evidence="3">Transcription factor domain-containing protein</fullName>
    </recommendedName>
</protein>
<organism evidence="1 2">
    <name type="scientific">Scytalidium lignicola</name>
    <name type="common">Hyphomycete</name>
    <dbReference type="NCBI Taxonomy" id="5539"/>
    <lineage>
        <taxon>Eukaryota</taxon>
        <taxon>Fungi</taxon>
        <taxon>Dikarya</taxon>
        <taxon>Ascomycota</taxon>
        <taxon>Pezizomycotina</taxon>
        <taxon>Leotiomycetes</taxon>
        <taxon>Leotiomycetes incertae sedis</taxon>
        <taxon>Scytalidium</taxon>
    </lineage>
</organism>
<evidence type="ECO:0000313" key="2">
    <source>
        <dbReference type="Proteomes" id="UP000258309"/>
    </source>
</evidence>
<feature type="non-terminal residue" evidence="1">
    <location>
        <position position="257"/>
    </location>
</feature>
<feature type="non-terminal residue" evidence="1">
    <location>
        <position position="1"/>
    </location>
</feature>
<name>A0A3E2HL19_SCYLI</name>
<reference evidence="1 2" key="1">
    <citation type="submission" date="2018-05" db="EMBL/GenBank/DDBJ databases">
        <title>Draft genome sequence of Scytalidium lignicola DSM 105466, a ubiquitous saprotrophic fungus.</title>
        <authorList>
            <person name="Buettner E."/>
            <person name="Gebauer A.M."/>
            <person name="Hofrichter M."/>
            <person name="Liers C."/>
            <person name="Kellner H."/>
        </authorList>
    </citation>
    <scope>NUCLEOTIDE SEQUENCE [LARGE SCALE GENOMIC DNA]</scope>
    <source>
        <strain evidence="1 2">DSM 105466</strain>
    </source>
</reference>
<comment type="caution">
    <text evidence="1">The sequence shown here is derived from an EMBL/GenBank/DDBJ whole genome shotgun (WGS) entry which is preliminary data.</text>
</comment>
<dbReference type="EMBL" id="NCSJ02000025">
    <property type="protein sequence ID" value="RFU34087.1"/>
    <property type="molecule type" value="Genomic_DNA"/>
</dbReference>
<dbReference type="AlphaFoldDB" id="A0A3E2HL19"/>
<evidence type="ECO:0000313" key="1">
    <source>
        <dbReference type="EMBL" id="RFU34087.1"/>
    </source>
</evidence>
<dbReference type="STRING" id="5539.A0A3E2HL19"/>
<dbReference type="OrthoDB" id="5226580at2759"/>
<sequence length="257" mass="29465">MNLYRLSDKIGRSLAVEELDLSFGVSAPIGACVKSIESELLQLKDSLLLDGPFRSMLLIHYHNIEIFLYEIALNENVNTIKYGTYPFIRLNMLLACLNSTKCFFDAWYSLPASVYLNSPYTTWAQIGHALMTLSKLSLFIGEGWDRDYVRSIIDFSSTVDALILQIKEINRLCQQHQPDQLLSRSVPEIFIDLASKLQLMKEFNERRRAAQCNHQDGALRSPLLNESSLLAFPDVDFLTPGSVLFQYLDDEFWHHFT</sequence>
<proteinExistence type="predicted"/>